<gene>
    <name evidence="2" type="ORF">DYI23_18280</name>
</gene>
<dbReference type="InterPro" id="IPR050712">
    <property type="entry name" value="NAD(P)H-dep_reductase"/>
</dbReference>
<feature type="domain" description="NADPH-dependent FMN reductase-like" evidence="1">
    <location>
        <begin position="5"/>
        <end position="158"/>
    </location>
</feature>
<dbReference type="Gene3D" id="3.40.50.360">
    <property type="match status" value="1"/>
</dbReference>
<comment type="caution">
    <text evidence="2">The sequence shown here is derived from an EMBL/GenBank/DDBJ whole genome shotgun (WGS) entry which is preliminary data.</text>
</comment>
<dbReference type="SUPFAM" id="SSF52218">
    <property type="entry name" value="Flavoproteins"/>
    <property type="match status" value="1"/>
</dbReference>
<sequence length="196" mass="20723">MQQNRILVFSGSTRSGSFNTKLAALVTKQLALADAEVTRISLADYPLPLYDGDLETNRGVPQNAQTLKELFCRQDGVFIACPEYNAGVTPVLKNAIDWISRLSGPGEPPSAAFKNRVFALGAASPGGFGGMRGLIGMRTILEVGLGATVLPQMITVSSAANAFTAKGDLADERSANILSGVVQALNHQSRLQSMGR</sequence>
<reference evidence="2" key="1">
    <citation type="submission" date="2018-08" db="EMBL/GenBank/DDBJ databases">
        <authorList>
            <person name="Jin W."/>
            <person name="Wang H."/>
            <person name="Yang Y."/>
            <person name="Li M."/>
            <person name="Liu J."/>
        </authorList>
    </citation>
    <scope>NUCLEOTIDE SEQUENCE</scope>
    <source>
        <strain evidence="2">AESS21</strain>
    </source>
</reference>
<dbReference type="GO" id="GO:0016491">
    <property type="term" value="F:oxidoreductase activity"/>
    <property type="evidence" value="ECO:0007669"/>
    <property type="project" value="InterPro"/>
</dbReference>
<proteinExistence type="predicted"/>
<dbReference type="InterPro" id="IPR005025">
    <property type="entry name" value="FMN_Rdtase-like_dom"/>
</dbReference>
<dbReference type="Pfam" id="PF03358">
    <property type="entry name" value="FMN_red"/>
    <property type="match status" value="1"/>
</dbReference>
<dbReference type="EMBL" id="QTKU01000005">
    <property type="protein sequence ID" value="MBS8262182.1"/>
    <property type="molecule type" value="Genomic_DNA"/>
</dbReference>
<dbReference type="PANTHER" id="PTHR30543">
    <property type="entry name" value="CHROMATE REDUCTASE"/>
    <property type="match status" value="1"/>
</dbReference>
<dbReference type="AlphaFoldDB" id="A0A944CGE6"/>
<accession>A0A944CGE6</accession>
<evidence type="ECO:0000313" key="3">
    <source>
        <dbReference type="Proteomes" id="UP000705379"/>
    </source>
</evidence>
<dbReference type="PANTHER" id="PTHR30543:SF21">
    <property type="entry name" value="NAD(P)H-DEPENDENT FMN REDUCTASE LOT6"/>
    <property type="match status" value="1"/>
</dbReference>
<dbReference type="Proteomes" id="UP000705379">
    <property type="component" value="Unassembled WGS sequence"/>
</dbReference>
<dbReference type="GO" id="GO:0005829">
    <property type="term" value="C:cytosol"/>
    <property type="evidence" value="ECO:0007669"/>
    <property type="project" value="TreeGrafter"/>
</dbReference>
<dbReference type="RefSeq" id="WP_213217479.1">
    <property type="nucleotide sequence ID" value="NZ_QTKU01000005.1"/>
</dbReference>
<evidence type="ECO:0000313" key="2">
    <source>
        <dbReference type="EMBL" id="MBS8262182.1"/>
    </source>
</evidence>
<dbReference type="GO" id="GO:0010181">
    <property type="term" value="F:FMN binding"/>
    <property type="evidence" value="ECO:0007669"/>
    <property type="project" value="TreeGrafter"/>
</dbReference>
<organism evidence="2 3">
    <name type="scientific">Roseibium polysiphoniae</name>
    <dbReference type="NCBI Taxonomy" id="2571221"/>
    <lineage>
        <taxon>Bacteria</taxon>
        <taxon>Pseudomonadati</taxon>
        <taxon>Pseudomonadota</taxon>
        <taxon>Alphaproteobacteria</taxon>
        <taxon>Hyphomicrobiales</taxon>
        <taxon>Stappiaceae</taxon>
        <taxon>Roseibium</taxon>
    </lineage>
</organism>
<dbReference type="InterPro" id="IPR029039">
    <property type="entry name" value="Flavoprotein-like_sf"/>
</dbReference>
<evidence type="ECO:0000259" key="1">
    <source>
        <dbReference type="Pfam" id="PF03358"/>
    </source>
</evidence>
<reference evidence="2" key="2">
    <citation type="journal article" date="2021" name="Microorganisms">
        <title>Bacterial Dimethylsulfoniopropionate Biosynthesis in the East China Sea.</title>
        <authorList>
            <person name="Liu J."/>
            <person name="Zhang Y."/>
            <person name="Liu J."/>
            <person name="Zhong H."/>
            <person name="Williams B.T."/>
            <person name="Zheng Y."/>
            <person name="Curson A.R.J."/>
            <person name="Sun C."/>
            <person name="Sun H."/>
            <person name="Song D."/>
            <person name="Wagner Mackenzie B."/>
            <person name="Bermejo Martinez A."/>
            <person name="Todd J.D."/>
            <person name="Zhang X.H."/>
        </authorList>
    </citation>
    <scope>NUCLEOTIDE SEQUENCE</scope>
    <source>
        <strain evidence="2">AESS21</strain>
    </source>
</reference>
<protein>
    <submittedName>
        <fullName evidence="2">NADPH-dependent oxidoreductase</fullName>
    </submittedName>
</protein>
<name>A0A944CGE6_9HYPH</name>